<evidence type="ECO:0000256" key="2">
    <source>
        <dbReference type="SAM" id="MobiDB-lite"/>
    </source>
</evidence>
<feature type="region of interest" description="Disordered" evidence="2">
    <location>
        <begin position="1"/>
        <end position="23"/>
    </location>
</feature>
<dbReference type="PROSITE" id="PS50157">
    <property type="entry name" value="ZINC_FINGER_C2H2_2"/>
    <property type="match status" value="1"/>
</dbReference>
<proteinExistence type="predicted"/>
<dbReference type="InterPro" id="IPR036236">
    <property type="entry name" value="Znf_C2H2_sf"/>
</dbReference>
<evidence type="ECO:0000256" key="1">
    <source>
        <dbReference type="PROSITE-ProRule" id="PRU00042"/>
    </source>
</evidence>
<evidence type="ECO:0000313" key="5">
    <source>
        <dbReference type="Proteomes" id="UP001165190"/>
    </source>
</evidence>
<organism evidence="4 5">
    <name type="scientific">Hibiscus trionum</name>
    <name type="common">Flower of an hour</name>
    <dbReference type="NCBI Taxonomy" id="183268"/>
    <lineage>
        <taxon>Eukaryota</taxon>
        <taxon>Viridiplantae</taxon>
        <taxon>Streptophyta</taxon>
        <taxon>Embryophyta</taxon>
        <taxon>Tracheophyta</taxon>
        <taxon>Spermatophyta</taxon>
        <taxon>Magnoliopsida</taxon>
        <taxon>eudicotyledons</taxon>
        <taxon>Gunneridae</taxon>
        <taxon>Pentapetalae</taxon>
        <taxon>rosids</taxon>
        <taxon>malvids</taxon>
        <taxon>Malvales</taxon>
        <taxon>Malvaceae</taxon>
        <taxon>Malvoideae</taxon>
        <taxon>Hibiscus</taxon>
    </lineage>
</organism>
<keyword evidence="1" id="KW-0863">Zinc-finger</keyword>
<dbReference type="InterPro" id="IPR013087">
    <property type="entry name" value="Znf_C2H2_type"/>
</dbReference>
<dbReference type="GO" id="GO:0010090">
    <property type="term" value="P:trichome morphogenesis"/>
    <property type="evidence" value="ECO:0007669"/>
    <property type="project" value="InterPro"/>
</dbReference>
<dbReference type="GO" id="GO:0005634">
    <property type="term" value="C:nucleus"/>
    <property type="evidence" value="ECO:0007669"/>
    <property type="project" value="TreeGrafter"/>
</dbReference>
<protein>
    <recommendedName>
        <fullName evidence="3">C2H2-type domain-containing protein</fullName>
    </recommendedName>
</protein>
<dbReference type="GO" id="GO:0003700">
    <property type="term" value="F:DNA-binding transcription factor activity"/>
    <property type="evidence" value="ECO:0007669"/>
    <property type="project" value="TreeGrafter"/>
</dbReference>
<dbReference type="Proteomes" id="UP001165190">
    <property type="component" value="Unassembled WGS sequence"/>
</dbReference>
<dbReference type="OrthoDB" id="1939583at2759"/>
<comment type="caution">
    <text evidence="4">The sequence shown here is derived from an EMBL/GenBank/DDBJ whole genome shotgun (WGS) entry which is preliminary data.</text>
</comment>
<dbReference type="GO" id="GO:0009740">
    <property type="term" value="P:gibberellic acid mediated signaling pathway"/>
    <property type="evidence" value="ECO:0007669"/>
    <property type="project" value="TreeGrafter"/>
</dbReference>
<feature type="domain" description="C2H2-type" evidence="3">
    <location>
        <begin position="58"/>
        <end position="85"/>
    </location>
</feature>
<evidence type="ECO:0000259" key="3">
    <source>
        <dbReference type="PROSITE" id="PS50157"/>
    </source>
</evidence>
<name>A0A9W7IPB6_HIBTR</name>
<dbReference type="Gene3D" id="3.30.160.60">
    <property type="entry name" value="Classic Zinc Finger"/>
    <property type="match status" value="1"/>
</dbReference>
<gene>
    <name evidence="4" type="ORF">HRI_003642200</name>
</gene>
<dbReference type="GO" id="GO:0009736">
    <property type="term" value="P:cytokinin-activated signaling pathway"/>
    <property type="evidence" value="ECO:0007669"/>
    <property type="project" value="TreeGrafter"/>
</dbReference>
<dbReference type="SUPFAM" id="SSF57667">
    <property type="entry name" value="beta-beta-alpha zinc fingers"/>
    <property type="match status" value="1"/>
</dbReference>
<sequence length="166" mass="18562">MEMTKHAYSCSSNTCGSENGSSPAGKKLKLFGFEVDTSNNNRVEGDESVDSSTGEKKFECRYCLKGFANSQALGGHQNAHKKERMEKKRLQVEAKRAASIYSYLRPLQNGFGFYQESQISFEQYRHDGSDQVIQLQQDSSVFTITPAAKPSKQSCKYMDLQLGLGF</sequence>
<reference evidence="4" key="1">
    <citation type="submission" date="2023-05" db="EMBL/GenBank/DDBJ databases">
        <title>Genome and transcriptome analyses reveal genes involved in the formation of fine ridges on petal epidermal cells in Hibiscus trionum.</title>
        <authorList>
            <person name="Koshimizu S."/>
            <person name="Masuda S."/>
            <person name="Ishii T."/>
            <person name="Shirasu K."/>
            <person name="Hoshino A."/>
            <person name="Arita M."/>
        </authorList>
    </citation>
    <scope>NUCLEOTIDE SEQUENCE</scope>
    <source>
        <strain evidence="4">Hamamatsu line</strain>
    </source>
</reference>
<dbReference type="GO" id="GO:0000976">
    <property type="term" value="F:transcription cis-regulatory region binding"/>
    <property type="evidence" value="ECO:0007669"/>
    <property type="project" value="TreeGrafter"/>
</dbReference>
<dbReference type="PROSITE" id="PS00028">
    <property type="entry name" value="ZINC_FINGER_C2H2_1"/>
    <property type="match status" value="1"/>
</dbReference>
<accession>A0A9W7IPB6</accession>
<keyword evidence="1" id="KW-0862">Zinc</keyword>
<evidence type="ECO:0000313" key="4">
    <source>
        <dbReference type="EMBL" id="GMI99729.1"/>
    </source>
</evidence>
<dbReference type="GO" id="GO:0008270">
    <property type="term" value="F:zinc ion binding"/>
    <property type="evidence" value="ECO:0007669"/>
    <property type="project" value="UniProtKB-KW"/>
</dbReference>
<feature type="compositionally biased region" description="Polar residues" evidence="2">
    <location>
        <begin position="9"/>
        <end position="22"/>
    </location>
</feature>
<keyword evidence="1" id="KW-0479">Metal-binding</keyword>
<keyword evidence="5" id="KW-1185">Reference proteome</keyword>
<dbReference type="EMBL" id="BSYR01000035">
    <property type="protein sequence ID" value="GMI99729.1"/>
    <property type="molecule type" value="Genomic_DNA"/>
</dbReference>
<dbReference type="InterPro" id="IPR044299">
    <property type="entry name" value="GIS3/ZFP5/ZFP6"/>
</dbReference>
<dbReference type="AlphaFoldDB" id="A0A9W7IPB6"/>
<dbReference type="PANTHER" id="PTHR46353:SF5">
    <property type="entry name" value="ZINC FINGER PROTEIN 5"/>
    <property type="match status" value="1"/>
</dbReference>
<dbReference type="PANTHER" id="PTHR46353">
    <property type="entry name" value="ZINC FINGER PROTEIN 5"/>
    <property type="match status" value="1"/>
</dbReference>